<dbReference type="Proteomes" id="UP000784294">
    <property type="component" value="Unassembled WGS sequence"/>
</dbReference>
<name>A0A448WFJ2_9PLAT</name>
<evidence type="ECO:0008006" key="3">
    <source>
        <dbReference type="Google" id="ProtNLM"/>
    </source>
</evidence>
<proteinExistence type="predicted"/>
<reference evidence="1" key="1">
    <citation type="submission" date="2018-11" db="EMBL/GenBank/DDBJ databases">
        <authorList>
            <consortium name="Pathogen Informatics"/>
        </authorList>
    </citation>
    <scope>NUCLEOTIDE SEQUENCE</scope>
</reference>
<dbReference type="AlphaFoldDB" id="A0A448WFJ2"/>
<keyword evidence="2" id="KW-1185">Reference proteome</keyword>
<dbReference type="EMBL" id="CAAALY010008820">
    <property type="protein sequence ID" value="VEL10373.1"/>
    <property type="molecule type" value="Genomic_DNA"/>
</dbReference>
<sequence length="254" mass="27820">MATHDLILAVNAVMHDFRYRSDSAEGDSIRNLAGGSSPDVEAKLDTIERSEMTVSMATQYLCELAQLYSEGELASLSALSSSPTPSAPGGMLSNSDRLIPSPKRLLDAVQQVATTSGQLLNAVRSSQLDSADRLRQIEITGNTVKNTTDQLASVIQHGATVEVTFRLPNSSEVPLDRFSEQPPIPAESETSVYNAQINVPTHVRDNMLQTIYARAQIQSGRAELDELQIRLNKFNEERAKRNPELYTDADNALF</sequence>
<protein>
    <recommendedName>
        <fullName evidence="3">I/LWEQ domain-containing protein</fullName>
    </recommendedName>
</protein>
<comment type="caution">
    <text evidence="1">The sequence shown here is derived from an EMBL/GenBank/DDBJ whole genome shotgun (WGS) entry which is preliminary data.</text>
</comment>
<evidence type="ECO:0000313" key="2">
    <source>
        <dbReference type="Proteomes" id="UP000784294"/>
    </source>
</evidence>
<gene>
    <name evidence="1" type="ORF">PXEA_LOCUS3813</name>
</gene>
<accession>A0A448WFJ2</accession>
<evidence type="ECO:0000313" key="1">
    <source>
        <dbReference type="EMBL" id="VEL10373.1"/>
    </source>
</evidence>
<organism evidence="1 2">
    <name type="scientific">Protopolystoma xenopodis</name>
    <dbReference type="NCBI Taxonomy" id="117903"/>
    <lineage>
        <taxon>Eukaryota</taxon>
        <taxon>Metazoa</taxon>
        <taxon>Spiralia</taxon>
        <taxon>Lophotrochozoa</taxon>
        <taxon>Platyhelminthes</taxon>
        <taxon>Monogenea</taxon>
        <taxon>Polyopisthocotylea</taxon>
        <taxon>Polystomatidea</taxon>
        <taxon>Polystomatidae</taxon>
        <taxon>Protopolystoma</taxon>
    </lineage>
</organism>